<dbReference type="AlphaFoldDB" id="T1C7Q2"/>
<dbReference type="GO" id="GO:0008233">
    <property type="term" value="F:peptidase activity"/>
    <property type="evidence" value="ECO:0007669"/>
    <property type="project" value="UniProtKB-KW"/>
</dbReference>
<reference evidence="2" key="2">
    <citation type="journal article" date="2014" name="ISME J.">
        <title>Microbial stratification in low pH oxic and suboxic macroscopic growths along an acid mine drainage.</title>
        <authorList>
            <person name="Mendez-Garcia C."/>
            <person name="Mesa V."/>
            <person name="Sprenger R.R."/>
            <person name="Richter M."/>
            <person name="Diez M.S."/>
            <person name="Solano J."/>
            <person name="Bargiela R."/>
            <person name="Golyshina O.V."/>
            <person name="Manteca A."/>
            <person name="Ramos J.L."/>
            <person name="Gallego J.R."/>
            <person name="Llorente I."/>
            <person name="Martins Dos Santos V.A."/>
            <person name="Jensen O.N."/>
            <person name="Pelaez A.I."/>
            <person name="Sanchez J."/>
            <person name="Ferrer M."/>
        </authorList>
    </citation>
    <scope>NUCLEOTIDE SEQUENCE</scope>
</reference>
<dbReference type="InterPro" id="IPR036709">
    <property type="entry name" value="Autotransporte_beta_dom_sf"/>
</dbReference>
<gene>
    <name evidence="2" type="ORF">B2A_02964</name>
</gene>
<name>T1C7Q2_9ZZZZ</name>
<dbReference type="EMBL" id="AUZZ01001996">
    <property type="protein sequence ID" value="EQD62170.1"/>
    <property type="molecule type" value="Genomic_DNA"/>
</dbReference>
<accession>T1C7Q2</accession>
<keyword evidence="2" id="KW-0645">Protease</keyword>
<evidence type="ECO:0000313" key="2">
    <source>
        <dbReference type="EMBL" id="EQD62170.1"/>
    </source>
</evidence>
<protein>
    <submittedName>
        <fullName evidence="2">Serine protease</fullName>
    </submittedName>
</protein>
<dbReference type="Pfam" id="PF03797">
    <property type="entry name" value="Autotransporter"/>
    <property type="match status" value="1"/>
</dbReference>
<keyword evidence="2" id="KW-0378">Hydrolase</keyword>
<feature type="domain" description="Autotransporter" evidence="1">
    <location>
        <begin position="114"/>
        <end position="225"/>
    </location>
</feature>
<reference evidence="2" key="1">
    <citation type="submission" date="2013-08" db="EMBL/GenBank/DDBJ databases">
        <authorList>
            <person name="Mendez C."/>
            <person name="Richter M."/>
            <person name="Ferrer M."/>
            <person name="Sanchez J."/>
        </authorList>
    </citation>
    <scope>NUCLEOTIDE SEQUENCE</scope>
</reference>
<dbReference type="PROSITE" id="PS51208">
    <property type="entry name" value="AUTOTRANSPORTER"/>
    <property type="match status" value="1"/>
</dbReference>
<dbReference type="GO" id="GO:0006508">
    <property type="term" value="P:proteolysis"/>
    <property type="evidence" value="ECO:0007669"/>
    <property type="project" value="UniProtKB-KW"/>
</dbReference>
<proteinExistence type="predicted"/>
<dbReference type="InterPro" id="IPR005546">
    <property type="entry name" value="Autotransporte_beta"/>
</dbReference>
<evidence type="ECO:0000259" key="1">
    <source>
        <dbReference type="PROSITE" id="PS51208"/>
    </source>
</evidence>
<dbReference type="SUPFAM" id="SSF103515">
    <property type="entry name" value="Autotransporter"/>
    <property type="match status" value="1"/>
</dbReference>
<sequence>NLTYGSKALTATVTASNVAQTSALLPGVSAVTLATAQGVQGALQQANGWNTAQRAAHAGFLANAAQFLAARTAAQANASLASLSGEIYGTTRLLEVQQALDTDQTLADRVNALGDGSRPGVWLQATGGSGTSRQAGTATAHDNLGGVMAGLDVPLSHRLAIGAALGRSHLDATLDGLAGRIDGGLDTVAIYGRAGGTQGLYLSGRASEGRLTANIERTALLGNSL</sequence>
<dbReference type="Gene3D" id="2.40.128.130">
    <property type="entry name" value="Autotransporter beta-domain"/>
    <property type="match status" value="1"/>
</dbReference>
<comment type="caution">
    <text evidence="2">The sequence shown here is derived from an EMBL/GenBank/DDBJ whole genome shotgun (WGS) entry which is preliminary data.</text>
</comment>
<feature type="non-terminal residue" evidence="2">
    <location>
        <position position="225"/>
    </location>
</feature>
<organism evidence="2">
    <name type="scientific">mine drainage metagenome</name>
    <dbReference type="NCBI Taxonomy" id="410659"/>
    <lineage>
        <taxon>unclassified sequences</taxon>
        <taxon>metagenomes</taxon>
        <taxon>ecological metagenomes</taxon>
    </lineage>
</organism>
<feature type="non-terminal residue" evidence="2">
    <location>
        <position position="1"/>
    </location>
</feature>